<dbReference type="EMBL" id="CP033968">
    <property type="protein sequence ID" value="AZG12231.1"/>
    <property type="molecule type" value="Genomic_DNA"/>
</dbReference>
<accession>A0A3G8GVK5</accession>
<geneLocation type="plasmid" evidence="2">
    <name>unnamed1</name>
</geneLocation>
<organism evidence="2 3">
    <name type="scientific">Cupriavidus pauculus</name>
    <dbReference type="NCBI Taxonomy" id="82633"/>
    <lineage>
        <taxon>Bacteria</taxon>
        <taxon>Pseudomonadati</taxon>
        <taxon>Pseudomonadota</taxon>
        <taxon>Betaproteobacteria</taxon>
        <taxon>Burkholderiales</taxon>
        <taxon>Burkholderiaceae</taxon>
        <taxon>Cupriavidus</taxon>
    </lineage>
</organism>
<name>A0A3G8GVK5_9BURK</name>
<dbReference type="InterPro" id="IPR012336">
    <property type="entry name" value="Thioredoxin-like_fold"/>
</dbReference>
<protein>
    <submittedName>
        <fullName evidence="2">Thiol:disulfide interchange protein DsbA/DsbL</fullName>
    </submittedName>
</protein>
<dbReference type="InterPro" id="IPR036249">
    <property type="entry name" value="Thioredoxin-like_sf"/>
</dbReference>
<dbReference type="KEGG" id="cpau:EHF44_01530"/>
<gene>
    <name evidence="2" type="ORF">EHF44_01530</name>
</gene>
<feature type="domain" description="Thioredoxin-like fold" evidence="1">
    <location>
        <begin position="38"/>
        <end position="180"/>
    </location>
</feature>
<dbReference type="PANTHER" id="PTHR35891:SF3">
    <property type="entry name" value="THIOL:DISULFIDE INTERCHANGE PROTEIN DSBL"/>
    <property type="match status" value="1"/>
</dbReference>
<proteinExistence type="predicted"/>
<keyword evidence="2" id="KW-0614">Plasmid</keyword>
<dbReference type="Pfam" id="PF13462">
    <property type="entry name" value="Thioredoxin_4"/>
    <property type="match status" value="1"/>
</dbReference>
<dbReference type="Gene3D" id="3.40.30.10">
    <property type="entry name" value="Glutaredoxin"/>
    <property type="match status" value="1"/>
</dbReference>
<dbReference type="PANTHER" id="PTHR35891">
    <property type="entry name" value="THIOL:DISULFIDE INTERCHANGE PROTEIN DSBA"/>
    <property type="match status" value="1"/>
</dbReference>
<dbReference type="Proteomes" id="UP000270411">
    <property type="component" value="Plasmid unnamed1"/>
</dbReference>
<dbReference type="AlphaFoldDB" id="A0A3G8GVK5"/>
<evidence type="ECO:0000259" key="1">
    <source>
        <dbReference type="Pfam" id="PF13462"/>
    </source>
</evidence>
<dbReference type="InterPro" id="IPR050824">
    <property type="entry name" value="Thiol_disulfide_DsbA"/>
</dbReference>
<evidence type="ECO:0000313" key="3">
    <source>
        <dbReference type="Proteomes" id="UP000270411"/>
    </source>
</evidence>
<dbReference type="OrthoDB" id="9784896at2"/>
<reference evidence="3" key="1">
    <citation type="submission" date="2018-11" db="EMBL/GenBank/DDBJ databases">
        <title>FDA dAtabase for Regulatory Grade micrObial Sequences (FDA-ARGOS): Supporting development and validation of Infectious Disease Dx tests.</title>
        <authorList>
            <person name="Goldberg B."/>
            <person name="Campos J."/>
            <person name="Tallon L."/>
            <person name="Sadzewicz L."/>
            <person name="Zhao X."/>
            <person name="Vavikolanu K."/>
            <person name="Mehta A."/>
            <person name="Aluvathingal J."/>
            <person name="Nadendla S."/>
            <person name="Geyer C."/>
            <person name="Nandy P."/>
            <person name="Yan Y."/>
            <person name="Sichtig H."/>
        </authorList>
    </citation>
    <scope>NUCLEOTIDE SEQUENCE [LARGE SCALE GENOMIC DNA]</scope>
    <source>
        <strain evidence="3">FDAARGOS_614</strain>
        <plasmid evidence="3">unnamed1</plasmid>
    </source>
</reference>
<dbReference type="SUPFAM" id="SSF52833">
    <property type="entry name" value="Thioredoxin-like"/>
    <property type="match status" value="1"/>
</dbReference>
<sequence>MAVALFGLPLTTLAQESSQGTSAPQLPYREVPREAEDSKKVLIFISLTCPVCAAYHEQIAKWALSLPKGWSAEFVPVVEAHRDTVIAARAFYAAKALNATYLPAFLSYAYSAIQDRGMPVSDGKTWSFIASSSHLQGFDAAWKNVNPATVQAAFNKLIRYRIDATPSIAIGGRYVITPDSTNGDQELFFKLANGMVSKAMTG</sequence>
<evidence type="ECO:0000313" key="2">
    <source>
        <dbReference type="EMBL" id="AZG12231.1"/>
    </source>
</evidence>